<reference evidence="2" key="2">
    <citation type="journal article" date="2022" name="Microbiol. Resour. Announc.">
        <title>Metagenome Sequencing to Explore Phylogenomics of Terrestrial Cyanobacteria.</title>
        <authorList>
            <person name="Ward R.D."/>
            <person name="Stajich J.E."/>
            <person name="Johansen J.R."/>
            <person name="Huntemann M."/>
            <person name="Clum A."/>
            <person name="Foster B."/>
            <person name="Foster B."/>
            <person name="Roux S."/>
            <person name="Palaniappan K."/>
            <person name="Varghese N."/>
            <person name="Mukherjee S."/>
            <person name="Reddy T.B.K."/>
            <person name="Daum C."/>
            <person name="Copeland A."/>
            <person name="Chen I.A."/>
            <person name="Ivanova N.N."/>
            <person name="Kyrpides N.C."/>
            <person name="Shapiro N."/>
            <person name="Eloe-Fadrosh E.A."/>
            <person name="Pietrasiak N."/>
        </authorList>
    </citation>
    <scope>NUCLEOTIDE SEQUENCE</scope>
    <source>
        <strain evidence="2">CPER-KK1</strain>
    </source>
</reference>
<dbReference type="AlphaFoldDB" id="A0A951PT57"/>
<name>A0A951PT57_9CYAN</name>
<dbReference type="EMBL" id="JAHHIF010000075">
    <property type="protein sequence ID" value="MBW4548884.1"/>
    <property type="molecule type" value="Genomic_DNA"/>
</dbReference>
<proteinExistence type="predicted"/>
<protein>
    <submittedName>
        <fullName evidence="2">Uncharacterized protein</fullName>
    </submittedName>
</protein>
<evidence type="ECO:0000313" key="3">
    <source>
        <dbReference type="Proteomes" id="UP000753908"/>
    </source>
</evidence>
<gene>
    <name evidence="2" type="ORF">KME25_31445</name>
</gene>
<evidence type="ECO:0000313" key="2">
    <source>
        <dbReference type="EMBL" id="MBW4548884.1"/>
    </source>
</evidence>
<dbReference type="Proteomes" id="UP000753908">
    <property type="component" value="Unassembled WGS sequence"/>
</dbReference>
<reference evidence="2" key="1">
    <citation type="submission" date="2021-05" db="EMBL/GenBank/DDBJ databases">
        <authorList>
            <person name="Pietrasiak N."/>
            <person name="Ward R."/>
            <person name="Stajich J.E."/>
            <person name="Kurbessoian T."/>
        </authorList>
    </citation>
    <scope>NUCLEOTIDE SEQUENCE</scope>
    <source>
        <strain evidence="2">CPER-KK1</strain>
    </source>
</reference>
<comment type="caution">
    <text evidence="2">The sequence shown here is derived from an EMBL/GenBank/DDBJ whole genome shotgun (WGS) entry which is preliminary data.</text>
</comment>
<feature type="region of interest" description="Disordered" evidence="1">
    <location>
        <begin position="24"/>
        <end position="48"/>
    </location>
</feature>
<evidence type="ECO:0000256" key="1">
    <source>
        <dbReference type="SAM" id="MobiDB-lite"/>
    </source>
</evidence>
<sequence>MPAQAKLSDYHLRFTVKLLTTLEGGEPNTKLREQSSPPSFEPGAELLP</sequence>
<accession>A0A951PT57</accession>
<organism evidence="2 3">
    <name type="scientific">Symplocastrum torsivum CPER-KK1</name>
    <dbReference type="NCBI Taxonomy" id="450513"/>
    <lineage>
        <taxon>Bacteria</taxon>
        <taxon>Bacillati</taxon>
        <taxon>Cyanobacteriota</taxon>
        <taxon>Cyanophyceae</taxon>
        <taxon>Oscillatoriophycideae</taxon>
        <taxon>Oscillatoriales</taxon>
        <taxon>Microcoleaceae</taxon>
        <taxon>Symplocastrum</taxon>
    </lineage>
</organism>